<dbReference type="OrthoDB" id="1644512at2759"/>
<dbReference type="AlphaFoldDB" id="A0A5J5BYT6"/>
<dbReference type="PANTHER" id="PTHR34659">
    <property type="entry name" value="BNAA05G11610D PROTEIN"/>
    <property type="match status" value="1"/>
</dbReference>
<dbReference type="Proteomes" id="UP000325577">
    <property type="component" value="Linkage Group LG0"/>
</dbReference>
<dbReference type="GO" id="GO:0006950">
    <property type="term" value="P:response to stress"/>
    <property type="evidence" value="ECO:0007669"/>
    <property type="project" value="TreeGrafter"/>
</dbReference>
<name>A0A5J5BYT6_9ASTE</name>
<keyword evidence="2" id="KW-1185">Reference proteome</keyword>
<dbReference type="EMBL" id="CM018031">
    <property type="protein sequence ID" value="KAA8548353.1"/>
    <property type="molecule type" value="Genomic_DNA"/>
</dbReference>
<organism evidence="1 2">
    <name type="scientific">Nyssa sinensis</name>
    <dbReference type="NCBI Taxonomy" id="561372"/>
    <lineage>
        <taxon>Eukaryota</taxon>
        <taxon>Viridiplantae</taxon>
        <taxon>Streptophyta</taxon>
        <taxon>Embryophyta</taxon>
        <taxon>Tracheophyta</taxon>
        <taxon>Spermatophyta</taxon>
        <taxon>Magnoliopsida</taxon>
        <taxon>eudicotyledons</taxon>
        <taxon>Gunneridae</taxon>
        <taxon>Pentapetalae</taxon>
        <taxon>asterids</taxon>
        <taxon>Cornales</taxon>
        <taxon>Nyssaceae</taxon>
        <taxon>Nyssa</taxon>
    </lineage>
</organism>
<dbReference type="InterPro" id="IPR053273">
    <property type="entry name" value="CST_Regulator"/>
</dbReference>
<sequence length="571" mass="61399">MCHEVDDFVSQDTVKYVENQVQTVGESVKKFCSDVVQDLLPPLVDPLKPEAQAVSLKQNDAIGTYISEPGLVKQIIPMPPADPPKEAESDLPLGQDDDASICKKLDMCLEEIIAQGDPSPFEELKLVSPENKDSCGASLLSESVDENHENGILAVVSPETFVRSAVLESTQKEGMVCDSSLDEVEFVSSVSCGASLFSESVDENHKNGILAEVSPETFVHGAVLESTQKEGTVCDNSLDEVEYVSDVSSTLPSSQLALPVVSSENKTAELGLSSSGSSLSTGSHSLPEFSHANFSQKAEKVECVSDVSSTLPSPQLALSVVFSENKTAEMGLGSSSSSLSTVSSSSSSFSTGSHSLPELSHSNFSQKAEEICYNPVNSIGCLSDLSGTPSSFDSLPIISCDNKVVDVGLSFSSSVLSLESNDEVVSLDGSPGNRCEHCCECTQLEAFMSSLEIGEAHNSRVDIADPSLETIELSDEVKLDRSCVFVDDKSLYAVTCRARKLRSYKKIIQDAFASKKRLRKEYEQLAIWYGDVDIESSQHPEQNLLPSFPSTCLDSKKSSAHDICDSEWELV</sequence>
<dbReference type="GO" id="GO:0061908">
    <property type="term" value="C:phagophore"/>
    <property type="evidence" value="ECO:0007669"/>
    <property type="project" value="TreeGrafter"/>
</dbReference>
<proteinExistence type="predicted"/>
<accession>A0A5J5BYT6</accession>
<protein>
    <submittedName>
        <fullName evidence="1">Uncharacterized protein</fullName>
    </submittedName>
</protein>
<dbReference type="PANTHER" id="PTHR34659:SF1">
    <property type="entry name" value="PROTEIN EGT2"/>
    <property type="match status" value="1"/>
</dbReference>
<reference evidence="1 2" key="1">
    <citation type="submission" date="2019-09" db="EMBL/GenBank/DDBJ databases">
        <title>A chromosome-level genome assembly of the Chinese tupelo Nyssa sinensis.</title>
        <authorList>
            <person name="Yang X."/>
            <person name="Kang M."/>
            <person name="Yang Y."/>
            <person name="Xiong H."/>
            <person name="Wang M."/>
            <person name="Zhang Z."/>
            <person name="Wang Z."/>
            <person name="Wu H."/>
            <person name="Ma T."/>
            <person name="Liu J."/>
            <person name="Xi Z."/>
        </authorList>
    </citation>
    <scope>NUCLEOTIDE SEQUENCE [LARGE SCALE GENOMIC DNA]</scope>
    <source>
        <strain evidence="1">J267</strain>
        <tissue evidence="1">Leaf</tissue>
    </source>
</reference>
<gene>
    <name evidence="1" type="ORF">F0562_000037</name>
</gene>
<evidence type="ECO:0000313" key="1">
    <source>
        <dbReference type="EMBL" id="KAA8548353.1"/>
    </source>
</evidence>
<evidence type="ECO:0000313" key="2">
    <source>
        <dbReference type="Proteomes" id="UP000325577"/>
    </source>
</evidence>
<dbReference type="GO" id="GO:0005776">
    <property type="term" value="C:autophagosome"/>
    <property type="evidence" value="ECO:0007669"/>
    <property type="project" value="TreeGrafter"/>
</dbReference>